<keyword evidence="3" id="KW-0418">Kinase</keyword>
<evidence type="ECO:0000256" key="5">
    <source>
        <dbReference type="SAM" id="MobiDB-lite"/>
    </source>
</evidence>
<dbReference type="OrthoDB" id="346907at2759"/>
<keyword evidence="8" id="KW-1185">Reference proteome</keyword>
<sequence length="620" mass="70616">MIAWNNKYPLLMLDVTFDKIYNYELCQVHVYIEKLYADHLDIDSQIHDEDSLFDDDNNTEIDALSFISLDDDYKNNNSSSSSLFEQEFLGDDTDIYSLLRVEYYGTCSTCNRFNTNIAWCQTCDPEILLLPDSSKKTQKKSESYDEHLEYIPFEEFADVKYVGSGRFSSVFSAVYLDGVKVTVNENGVWKRKRSGPVNVALKVFDQASVEINEELLRKFEIYYKHWKSGGLLRCLGITSTTSISPENPEKNYIILVIQLANGGNLRDYLKQQPPEYNKPLNWLDRLKICKQISWELNFLHSHSYVHGNLHGGNILWDKTANKFHISDFAISQRRPLCTKESDVYDLGMLIWEIRYSSSFFSIQKRNCTIDAPSQSSKQLLRKRPATLVITNTPKCFDDLLDRCWNTKPELRPTAKEIYEVLKKWVNDLEENRDTVETVAFREADEADYINNKNKDIQGNDDNNSENGNSQGSTNESLLISSEHSGNGSIDLTNNDNVNNDDTKSTNDGTSNLSTNNDLDEIPEVSNNPKKSSSCHGEIDTRFAGDSDTLVGGGVGADYAEVVNTDTLGKLKQKAKKKKKQRERIQKKIVSTFNNVFGKSRKSSANTTTIIYSCNYCDISI</sequence>
<feature type="compositionally biased region" description="Polar residues" evidence="5">
    <location>
        <begin position="477"/>
        <end position="489"/>
    </location>
</feature>
<dbReference type="SUPFAM" id="SSF56112">
    <property type="entry name" value="Protein kinase-like (PK-like)"/>
    <property type="match status" value="1"/>
</dbReference>
<dbReference type="InterPro" id="IPR000719">
    <property type="entry name" value="Prot_kinase_dom"/>
</dbReference>
<feature type="compositionally biased region" description="Polar residues" evidence="5">
    <location>
        <begin position="524"/>
        <end position="534"/>
    </location>
</feature>
<evidence type="ECO:0000313" key="8">
    <source>
        <dbReference type="Proteomes" id="UP000789831"/>
    </source>
</evidence>
<evidence type="ECO:0000256" key="3">
    <source>
        <dbReference type="ARBA" id="ARBA00022777"/>
    </source>
</evidence>
<dbReference type="Pfam" id="PF07714">
    <property type="entry name" value="PK_Tyr_Ser-Thr"/>
    <property type="match status" value="2"/>
</dbReference>
<reference evidence="7" key="1">
    <citation type="submission" date="2021-06" db="EMBL/GenBank/DDBJ databases">
        <authorList>
            <person name="Kallberg Y."/>
            <person name="Tangrot J."/>
            <person name="Rosling A."/>
        </authorList>
    </citation>
    <scope>NUCLEOTIDE SEQUENCE</scope>
    <source>
        <strain evidence="7">MT106</strain>
    </source>
</reference>
<dbReference type="GO" id="GO:0005524">
    <property type="term" value="F:ATP binding"/>
    <property type="evidence" value="ECO:0007669"/>
    <property type="project" value="UniProtKB-KW"/>
</dbReference>
<dbReference type="GO" id="GO:0004674">
    <property type="term" value="F:protein serine/threonine kinase activity"/>
    <property type="evidence" value="ECO:0007669"/>
    <property type="project" value="TreeGrafter"/>
</dbReference>
<dbReference type="InterPro" id="IPR001245">
    <property type="entry name" value="Ser-Thr/Tyr_kinase_cat_dom"/>
</dbReference>
<keyword evidence="1" id="KW-0808">Transferase</keyword>
<evidence type="ECO:0000256" key="2">
    <source>
        <dbReference type="ARBA" id="ARBA00022741"/>
    </source>
</evidence>
<dbReference type="Gene3D" id="1.10.510.10">
    <property type="entry name" value="Transferase(Phosphotransferase) domain 1"/>
    <property type="match status" value="1"/>
</dbReference>
<dbReference type="InterPro" id="IPR051681">
    <property type="entry name" value="Ser/Thr_Kinases-Pseudokinases"/>
</dbReference>
<dbReference type="PANTHER" id="PTHR44329:SF288">
    <property type="entry name" value="MITOGEN-ACTIVATED PROTEIN KINASE KINASE KINASE 20"/>
    <property type="match status" value="1"/>
</dbReference>
<proteinExistence type="predicted"/>
<dbReference type="InterPro" id="IPR011009">
    <property type="entry name" value="Kinase-like_dom_sf"/>
</dbReference>
<feature type="domain" description="Protein kinase" evidence="6">
    <location>
        <begin position="156"/>
        <end position="425"/>
    </location>
</feature>
<feature type="compositionally biased region" description="Low complexity" evidence="5">
    <location>
        <begin position="459"/>
        <end position="476"/>
    </location>
</feature>
<evidence type="ECO:0000256" key="4">
    <source>
        <dbReference type="ARBA" id="ARBA00022840"/>
    </source>
</evidence>
<dbReference type="Proteomes" id="UP000789831">
    <property type="component" value="Unassembled WGS sequence"/>
</dbReference>
<feature type="region of interest" description="Disordered" evidence="5">
    <location>
        <begin position="451"/>
        <end position="536"/>
    </location>
</feature>
<gene>
    <name evidence="7" type="ORF">AGERDE_LOCUS2264</name>
</gene>
<accession>A0A9N8VNP4</accession>
<keyword evidence="2" id="KW-0547">Nucleotide-binding</keyword>
<protein>
    <submittedName>
        <fullName evidence="7">11555_t:CDS:1</fullName>
    </submittedName>
</protein>
<feature type="compositionally biased region" description="Low complexity" evidence="5">
    <location>
        <begin position="490"/>
        <end position="499"/>
    </location>
</feature>
<dbReference type="PROSITE" id="PS50011">
    <property type="entry name" value="PROTEIN_KINASE_DOM"/>
    <property type="match status" value="1"/>
</dbReference>
<dbReference type="PANTHER" id="PTHR44329">
    <property type="entry name" value="SERINE/THREONINE-PROTEIN KINASE TNNI3K-RELATED"/>
    <property type="match status" value="1"/>
</dbReference>
<comment type="caution">
    <text evidence="7">The sequence shown here is derived from an EMBL/GenBank/DDBJ whole genome shotgun (WGS) entry which is preliminary data.</text>
</comment>
<evidence type="ECO:0000259" key="6">
    <source>
        <dbReference type="PROSITE" id="PS50011"/>
    </source>
</evidence>
<dbReference type="EMBL" id="CAJVPL010000182">
    <property type="protein sequence ID" value="CAG8461266.1"/>
    <property type="molecule type" value="Genomic_DNA"/>
</dbReference>
<organism evidence="7 8">
    <name type="scientific">Ambispora gerdemannii</name>
    <dbReference type="NCBI Taxonomy" id="144530"/>
    <lineage>
        <taxon>Eukaryota</taxon>
        <taxon>Fungi</taxon>
        <taxon>Fungi incertae sedis</taxon>
        <taxon>Mucoromycota</taxon>
        <taxon>Glomeromycotina</taxon>
        <taxon>Glomeromycetes</taxon>
        <taxon>Archaeosporales</taxon>
        <taxon>Ambisporaceae</taxon>
        <taxon>Ambispora</taxon>
    </lineage>
</organism>
<evidence type="ECO:0000313" key="7">
    <source>
        <dbReference type="EMBL" id="CAG8461266.1"/>
    </source>
</evidence>
<name>A0A9N8VNP4_9GLOM</name>
<keyword evidence="4" id="KW-0067">ATP-binding</keyword>
<dbReference type="AlphaFoldDB" id="A0A9N8VNP4"/>
<evidence type="ECO:0000256" key="1">
    <source>
        <dbReference type="ARBA" id="ARBA00022679"/>
    </source>
</evidence>